<dbReference type="InterPro" id="IPR032675">
    <property type="entry name" value="LRR_dom_sf"/>
</dbReference>
<keyword evidence="3" id="KW-1133">Transmembrane helix</keyword>
<name>A0A3B3RIM2_9TELE</name>
<dbReference type="Pfam" id="PF13516">
    <property type="entry name" value="LRR_6"/>
    <property type="match status" value="3"/>
</dbReference>
<keyword evidence="5" id="KW-1185">Reference proteome</keyword>
<dbReference type="SMART" id="SM00368">
    <property type="entry name" value="LRR_RI"/>
    <property type="match status" value="5"/>
</dbReference>
<dbReference type="InterPro" id="IPR001611">
    <property type="entry name" value="Leu-rich_rpt"/>
</dbReference>
<keyword evidence="3" id="KW-0472">Membrane</keyword>
<dbReference type="Proteomes" id="UP000261540">
    <property type="component" value="Unplaced"/>
</dbReference>
<dbReference type="GeneTree" id="ENSGT01070000253760"/>
<keyword evidence="2" id="KW-0677">Repeat</keyword>
<evidence type="ECO:0000313" key="4">
    <source>
        <dbReference type="Ensembl" id="ENSPKIP00000017675.1"/>
    </source>
</evidence>
<keyword evidence="1" id="KW-0433">Leucine-rich repeat</keyword>
<keyword evidence="3" id="KW-0812">Transmembrane</keyword>
<dbReference type="InterPro" id="IPR051261">
    <property type="entry name" value="NLR"/>
</dbReference>
<dbReference type="SUPFAM" id="SSF52047">
    <property type="entry name" value="RNI-like"/>
    <property type="match status" value="1"/>
</dbReference>
<accession>A0A3B3RIM2</accession>
<evidence type="ECO:0000256" key="2">
    <source>
        <dbReference type="ARBA" id="ARBA00022737"/>
    </source>
</evidence>
<evidence type="ECO:0000256" key="1">
    <source>
        <dbReference type="ARBA" id="ARBA00022614"/>
    </source>
</evidence>
<dbReference type="PANTHER" id="PTHR24106">
    <property type="entry name" value="NACHT, LRR AND CARD DOMAINS-CONTAINING"/>
    <property type="match status" value="1"/>
</dbReference>
<dbReference type="Ensembl" id="ENSPKIT00000042191.1">
    <property type="protein sequence ID" value="ENSPKIP00000017675.1"/>
    <property type="gene ID" value="ENSPKIG00000003481.1"/>
</dbReference>
<reference evidence="4" key="1">
    <citation type="submission" date="2025-08" db="UniProtKB">
        <authorList>
            <consortium name="Ensembl"/>
        </authorList>
    </citation>
    <scope>IDENTIFICATION</scope>
</reference>
<evidence type="ECO:0000256" key="3">
    <source>
        <dbReference type="SAM" id="Phobius"/>
    </source>
</evidence>
<reference evidence="4" key="2">
    <citation type="submission" date="2025-09" db="UniProtKB">
        <authorList>
            <consortium name="Ensembl"/>
        </authorList>
    </citation>
    <scope>IDENTIFICATION</scope>
</reference>
<feature type="transmembrane region" description="Helical" evidence="3">
    <location>
        <begin position="80"/>
        <end position="100"/>
    </location>
</feature>
<proteinExistence type="predicted"/>
<organism evidence="4 5">
    <name type="scientific">Paramormyrops kingsleyae</name>
    <dbReference type="NCBI Taxonomy" id="1676925"/>
    <lineage>
        <taxon>Eukaryota</taxon>
        <taxon>Metazoa</taxon>
        <taxon>Chordata</taxon>
        <taxon>Craniata</taxon>
        <taxon>Vertebrata</taxon>
        <taxon>Euteleostomi</taxon>
        <taxon>Actinopterygii</taxon>
        <taxon>Neopterygii</taxon>
        <taxon>Teleostei</taxon>
        <taxon>Osteoglossocephala</taxon>
        <taxon>Osteoglossomorpha</taxon>
        <taxon>Osteoglossiformes</taxon>
        <taxon>Mormyridae</taxon>
        <taxon>Paramormyrops</taxon>
    </lineage>
</organism>
<sequence length="333" mass="36618">YWTDIVCLSAGCHSVESQKKAVLPWLQYCLSLCRLPFCRVTEEGCSSLASALWSNPSHLRELDLSYNHPGHSGVKLLSCLFLWISLLLWAGLLTSTLACLNRVSVLDLLDERLSERPCQLDSCRLTETCCEVLASALRSNSSQLRELDLSDNDLQDSGVKLLSAGLGDSHCTLEILRSILLGLFHTVINTHSCRVTEEGCSSLASALRSNPSHLRELDLSYNHPGDSGVKLLSALLEDPSCNLEKLKKPVRPGRPKRIVWVCWECLAEASVRPSFNSHLWQNFNCIPGKVGDIESEWTLFRTSIVGAALQGCGCRVVVPVVAVTPVPDGGHQR</sequence>
<dbReference type="Gene3D" id="3.80.10.10">
    <property type="entry name" value="Ribonuclease Inhibitor"/>
    <property type="match status" value="2"/>
</dbReference>
<evidence type="ECO:0000313" key="5">
    <source>
        <dbReference type="Proteomes" id="UP000261540"/>
    </source>
</evidence>
<protein>
    <submittedName>
        <fullName evidence="4">Uncharacterized protein</fullName>
    </submittedName>
</protein>
<dbReference type="AlphaFoldDB" id="A0A3B3RIM2"/>